<proteinExistence type="predicted"/>
<gene>
    <name evidence="1" type="ORF">FOVG_16379</name>
</gene>
<evidence type="ECO:0000313" key="1">
    <source>
        <dbReference type="EMBL" id="EXA32335.1"/>
    </source>
</evidence>
<protein>
    <submittedName>
        <fullName evidence="1">Uncharacterized protein</fullName>
    </submittedName>
</protein>
<dbReference type="OrthoDB" id="3523207at2759"/>
<dbReference type="EMBL" id="KI981257">
    <property type="protein sequence ID" value="EXA32335.1"/>
    <property type="molecule type" value="Genomic_DNA"/>
</dbReference>
<sequence length="155" mass="17486">MDPCLKSFWSLDITTTQKFMEDILTGIPQVTVKDVRISGTAKPEFHSKQTTFTYDAFTVAVVINGKAHWRRLQGFRKRLFRDIVPFLHQRDGDCRGKRAVTGVDTKFDLAPGGGYFSNGKATYTCQGDKMTLKPIRSPKTKNGVLSWGPYLYNAD</sequence>
<reference evidence="1" key="1">
    <citation type="submission" date="2011-10" db="EMBL/GenBank/DDBJ databases">
        <title>The Genome Sequence of Fusarium oxysporum HDV247.</title>
        <authorList>
            <consortium name="The Broad Institute Genome Sequencing Platform"/>
            <person name="Ma L.-J."/>
            <person name="Gale L.R."/>
            <person name="Schwartz D.C."/>
            <person name="Zhou S."/>
            <person name="Corby-Kistler H."/>
            <person name="Young S.K."/>
            <person name="Zeng Q."/>
            <person name="Gargeya S."/>
            <person name="Fitzgerald M."/>
            <person name="Haas B."/>
            <person name="Abouelleil A."/>
            <person name="Alvarado L."/>
            <person name="Arachchi H.M."/>
            <person name="Berlin A."/>
            <person name="Brown A."/>
            <person name="Chapman S.B."/>
            <person name="Chen Z."/>
            <person name="Dunbar C."/>
            <person name="Freedman E."/>
            <person name="Gearin G."/>
            <person name="Goldberg J."/>
            <person name="Griggs A."/>
            <person name="Gujja S."/>
            <person name="Heiman D."/>
            <person name="Howarth C."/>
            <person name="Larson L."/>
            <person name="Lui A."/>
            <person name="MacDonald P.J.P."/>
            <person name="Montmayeur A."/>
            <person name="Murphy C."/>
            <person name="Neiman D."/>
            <person name="Pearson M."/>
            <person name="Priest M."/>
            <person name="Roberts A."/>
            <person name="Saif S."/>
            <person name="Shea T."/>
            <person name="Shenoy N."/>
            <person name="Sisk P."/>
            <person name="Stolte C."/>
            <person name="Sykes S."/>
            <person name="Wortman J."/>
            <person name="Nusbaum C."/>
            <person name="Birren B."/>
        </authorList>
    </citation>
    <scope>NUCLEOTIDE SEQUENCE [LARGE SCALE GENOMIC DNA]</scope>
    <source>
        <strain evidence="1">HDV247</strain>
    </source>
</reference>
<accession>W9NX76</accession>
<dbReference type="HOGENOM" id="CLU_1695531_0_0_1"/>
<dbReference type="AlphaFoldDB" id="W9NX76"/>
<dbReference type="Proteomes" id="UP000030751">
    <property type="component" value="Unassembled WGS sequence"/>
</dbReference>
<reference evidence="1" key="2">
    <citation type="submission" date="2014-02" db="EMBL/GenBank/DDBJ databases">
        <title>Annotation of the Genome Sequence of Fusarium oxysporum HDV247.</title>
        <authorList>
            <consortium name="The Broad Institute Genomics Platform"/>
            <person name="Ma L.-J."/>
            <person name="Corby-Kistler H."/>
            <person name="Broz K."/>
            <person name="Gale L.R."/>
            <person name="Jonkers W."/>
            <person name="O'Donnell K."/>
            <person name="Ploetz R."/>
            <person name="Steinberg C."/>
            <person name="Schwartz D.C."/>
            <person name="VanEtten H."/>
            <person name="Zhou S."/>
            <person name="Young S.K."/>
            <person name="Zeng Q."/>
            <person name="Gargeya S."/>
            <person name="Fitzgerald M."/>
            <person name="Abouelleil A."/>
            <person name="Alvarado L."/>
            <person name="Chapman S.B."/>
            <person name="Gainer-Dewar J."/>
            <person name="Goldberg J."/>
            <person name="Griggs A."/>
            <person name="Gujja S."/>
            <person name="Hansen M."/>
            <person name="Howarth C."/>
            <person name="Imamovic A."/>
            <person name="Ireland A."/>
            <person name="Larimer J."/>
            <person name="McCowan C."/>
            <person name="Murphy C."/>
            <person name="Pearson M."/>
            <person name="Poon T.W."/>
            <person name="Priest M."/>
            <person name="Roberts A."/>
            <person name="Saif S."/>
            <person name="Shea T."/>
            <person name="Sykes S."/>
            <person name="Wortman J."/>
            <person name="Nusbaum C."/>
            <person name="Birren B."/>
        </authorList>
    </citation>
    <scope>NUCLEOTIDE SEQUENCE</scope>
    <source>
        <strain evidence="1">HDV247</strain>
    </source>
</reference>
<name>W9NX76_FUSOX</name>
<organism evidence="1">
    <name type="scientific">Fusarium oxysporum f. sp. pisi HDV247</name>
    <dbReference type="NCBI Taxonomy" id="1080344"/>
    <lineage>
        <taxon>Eukaryota</taxon>
        <taxon>Fungi</taxon>
        <taxon>Dikarya</taxon>
        <taxon>Ascomycota</taxon>
        <taxon>Pezizomycotina</taxon>
        <taxon>Sordariomycetes</taxon>
        <taxon>Hypocreomycetidae</taxon>
        <taxon>Hypocreales</taxon>
        <taxon>Nectriaceae</taxon>
        <taxon>Fusarium</taxon>
        <taxon>Fusarium oxysporum species complex</taxon>
    </lineage>
</organism>